<evidence type="ECO:0000256" key="1">
    <source>
        <dbReference type="SAM" id="MobiDB-lite"/>
    </source>
</evidence>
<dbReference type="STRING" id="935700.jaqu_03310"/>
<organism evidence="3 4">
    <name type="scientific">Jannaschia aquimarina</name>
    <dbReference type="NCBI Taxonomy" id="935700"/>
    <lineage>
        <taxon>Bacteria</taxon>
        <taxon>Pseudomonadati</taxon>
        <taxon>Pseudomonadota</taxon>
        <taxon>Alphaproteobacteria</taxon>
        <taxon>Rhodobacterales</taxon>
        <taxon>Roseobacteraceae</taxon>
        <taxon>Jannaschia</taxon>
    </lineage>
</organism>
<evidence type="ECO:0000256" key="2">
    <source>
        <dbReference type="SAM" id="SignalP"/>
    </source>
</evidence>
<proteinExistence type="predicted"/>
<gene>
    <name evidence="3" type="ORF">jaqu_03310</name>
</gene>
<sequence length="460" mass="47917">MGFVFQKTRVMGTVLSAVLMAATPAVADRFAHVVVPSDGSGEEGAIRMSRALLGAGYVSNRHTMPVSGQLRLTAARSELGLVYVAGPVTDMQAREIHAAASRLARTGTANLLLVFEQCEPDLRGEHEDATLTADPRVVLIHAGSEPDCAPGGLADDLISALDAVGEPFRDIFPASDGSGVMIGELDLPLVAGQAKLAPAPVVIGGGSGNGVIVASSIRPVGSSREMTGTAISGGGARLVPAAISSGQRSGGLRIGPALSALLEARETPEGLPRPSIIVGVIRRDNEAAENDAVAEGALPGAALAVDTFDARERMRNADPDGFAGLVETGAFDPEPGTEAVVLQTALQRMGCYRLAIDGDWGNGSRNAVDLYYRMRGDTPPTREASVDLFRDVILREDVDCPAPVIARDTPQRQTTTRTSSRQTAGSQRQVAPRRADPPAPARSEPSSGQRLNPTLGGVFR</sequence>
<keyword evidence="4" id="KW-1185">Reference proteome</keyword>
<dbReference type="RefSeq" id="WP_043917199.1">
    <property type="nucleotide sequence ID" value="NZ_JYFE01000009.1"/>
</dbReference>
<reference evidence="3 4" key="1">
    <citation type="submission" date="2015-02" db="EMBL/GenBank/DDBJ databases">
        <title>Genome Sequence of Jannaschia aquimarina DSM28248, a member of the Roseobacter clade.</title>
        <authorList>
            <person name="Voget S."/>
            <person name="Daniel R."/>
        </authorList>
    </citation>
    <scope>NUCLEOTIDE SEQUENCE [LARGE SCALE GENOMIC DNA]</scope>
    <source>
        <strain evidence="3 4">GSW-M26</strain>
    </source>
</reference>
<feature type="signal peptide" evidence="2">
    <location>
        <begin position="1"/>
        <end position="27"/>
    </location>
</feature>
<dbReference type="Proteomes" id="UP000032232">
    <property type="component" value="Unassembled WGS sequence"/>
</dbReference>
<dbReference type="PATRIC" id="fig|935700.4.peg.355"/>
<evidence type="ECO:0000313" key="4">
    <source>
        <dbReference type="Proteomes" id="UP000032232"/>
    </source>
</evidence>
<feature type="chain" id="PRO_5002245531" evidence="2">
    <location>
        <begin position="28"/>
        <end position="460"/>
    </location>
</feature>
<dbReference type="AlphaFoldDB" id="A0A0D1ELS3"/>
<comment type="caution">
    <text evidence="3">The sequence shown here is derived from an EMBL/GenBank/DDBJ whole genome shotgun (WGS) entry which is preliminary data.</text>
</comment>
<feature type="region of interest" description="Disordered" evidence="1">
    <location>
        <begin position="403"/>
        <end position="460"/>
    </location>
</feature>
<dbReference type="EMBL" id="JYFE01000009">
    <property type="protein sequence ID" value="KIT17906.1"/>
    <property type="molecule type" value="Genomic_DNA"/>
</dbReference>
<name>A0A0D1ELS3_9RHOB</name>
<accession>A0A0D1ELS3</accession>
<keyword evidence="2" id="KW-0732">Signal</keyword>
<evidence type="ECO:0000313" key="3">
    <source>
        <dbReference type="EMBL" id="KIT17906.1"/>
    </source>
</evidence>
<protein>
    <submittedName>
        <fullName evidence="3">Uncharacterized protein</fullName>
    </submittedName>
</protein>
<feature type="compositionally biased region" description="Low complexity" evidence="1">
    <location>
        <begin position="407"/>
        <end position="429"/>
    </location>
</feature>